<dbReference type="Gene3D" id="3.40.50.150">
    <property type="entry name" value="Vaccinia Virus protein VP39"/>
    <property type="match status" value="1"/>
</dbReference>
<reference evidence="6" key="1">
    <citation type="submission" date="2010-08" db="EMBL/GenBank/DDBJ databases">
        <authorList>
            <consortium name="Caenorhabditis japonica Sequencing Consortium"/>
            <person name="Wilson R.K."/>
        </authorList>
    </citation>
    <scope>NUCLEOTIDE SEQUENCE [LARGE SCALE GENOMIC DNA]</scope>
    <source>
        <strain evidence="6">DF5081</strain>
    </source>
</reference>
<evidence type="ECO:0000313" key="6">
    <source>
        <dbReference type="Proteomes" id="UP000005237"/>
    </source>
</evidence>
<evidence type="ECO:0000313" key="5">
    <source>
        <dbReference type="EnsemblMetazoa" id="CJA23902.1"/>
    </source>
</evidence>
<sequence>MLSFFVTNKYGDYNSLSQVIDRYLKPADNFLQLGCGNSELATQLYDNGFHQIHSIDVEPSVISMQTRKNKERPGMSFSVGDASNLEMADGAHTVIIDKGTLDALLPPSASDADKATVTRMFDEVHRVLASGGRYIIVTLAQPHITEYWIDHFFPLL</sequence>
<protein>
    <submittedName>
        <fullName evidence="5">Methyltranfer_dom domain-containing protein</fullName>
    </submittedName>
</protein>
<evidence type="ECO:0000256" key="1">
    <source>
        <dbReference type="ARBA" id="ARBA00008361"/>
    </source>
</evidence>
<comment type="similarity">
    <text evidence="1">Belongs to the methyltransferase superfamily.</text>
</comment>
<keyword evidence="6" id="KW-1185">Reference proteome</keyword>
<evidence type="ECO:0000256" key="2">
    <source>
        <dbReference type="ARBA" id="ARBA00022603"/>
    </source>
</evidence>
<dbReference type="CDD" id="cd02440">
    <property type="entry name" value="AdoMet_MTases"/>
    <property type="match status" value="1"/>
</dbReference>
<evidence type="ECO:0000256" key="3">
    <source>
        <dbReference type="ARBA" id="ARBA00022679"/>
    </source>
</evidence>
<reference evidence="5" key="2">
    <citation type="submission" date="2022-06" db="UniProtKB">
        <authorList>
            <consortium name="EnsemblMetazoa"/>
        </authorList>
    </citation>
    <scope>IDENTIFICATION</scope>
    <source>
        <strain evidence="5">DF5081</strain>
    </source>
</reference>
<dbReference type="GO" id="GO:0032259">
    <property type="term" value="P:methylation"/>
    <property type="evidence" value="ECO:0007669"/>
    <property type="project" value="UniProtKB-KW"/>
</dbReference>
<dbReference type="InterPro" id="IPR051419">
    <property type="entry name" value="Lys/N-term_MeTrsfase_sf"/>
</dbReference>
<proteinExistence type="inferred from homology"/>
<keyword evidence="2" id="KW-0489">Methyltransferase</keyword>
<feature type="domain" description="Methyltransferase" evidence="4">
    <location>
        <begin position="25"/>
        <end position="140"/>
    </location>
</feature>
<accession>A0A8R1IB47</accession>
<dbReference type="Proteomes" id="UP000005237">
    <property type="component" value="Unassembled WGS sequence"/>
</dbReference>
<dbReference type="PANTHER" id="PTHR12176:SF59">
    <property type="entry name" value="METHYLTRANSFERASE DOMAIN-CONTAINING PROTEIN-RELATED"/>
    <property type="match status" value="1"/>
</dbReference>
<name>A0A8R1IB47_CAEJA</name>
<dbReference type="SUPFAM" id="SSF53335">
    <property type="entry name" value="S-adenosyl-L-methionine-dependent methyltransferases"/>
    <property type="match status" value="1"/>
</dbReference>
<dbReference type="GO" id="GO:0008168">
    <property type="term" value="F:methyltransferase activity"/>
    <property type="evidence" value="ECO:0007669"/>
    <property type="project" value="UniProtKB-KW"/>
</dbReference>
<dbReference type="AlphaFoldDB" id="A0A8R1IB47"/>
<dbReference type="InterPro" id="IPR025714">
    <property type="entry name" value="Methyltranfer_dom"/>
</dbReference>
<dbReference type="EnsemblMetazoa" id="CJA23902.1">
    <property type="protein sequence ID" value="CJA23902.1"/>
    <property type="gene ID" value="WBGene00179474"/>
</dbReference>
<dbReference type="Pfam" id="PF13847">
    <property type="entry name" value="Methyltransf_31"/>
    <property type="match status" value="1"/>
</dbReference>
<organism evidence="5 6">
    <name type="scientific">Caenorhabditis japonica</name>
    <dbReference type="NCBI Taxonomy" id="281687"/>
    <lineage>
        <taxon>Eukaryota</taxon>
        <taxon>Metazoa</taxon>
        <taxon>Ecdysozoa</taxon>
        <taxon>Nematoda</taxon>
        <taxon>Chromadorea</taxon>
        <taxon>Rhabditida</taxon>
        <taxon>Rhabditina</taxon>
        <taxon>Rhabditomorpha</taxon>
        <taxon>Rhabditoidea</taxon>
        <taxon>Rhabditidae</taxon>
        <taxon>Peloderinae</taxon>
        <taxon>Caenorhabditis</taxon>
    </lineage>
</organism>
<keyword evidence="3" id="KW-0808">Transferase</keyword>
<dbReference type="PANTHER" id="PTHR12176">
    <property type="entry name" value="SAM-DEPENDENT METHYLTRANSFERASE SUPERFAMILY PROTEIN"/>
    <property type="match status" value="1"/>
</dbReference>
<dbReference type="InterPro" id="IPR029063">
    <property type="entry name" value="SAM-dependent_MTases_sf"/>
</dbReference>
<evidence type="ECO:0000259" key="4">
    <source>
        <dbReference type="Pfam" id="PF13847"/>
    </source>
</evidence>